<keyword evidence="2" id="KW-1185">Reference proteome</keyword>
<dbReference type="EMBL" id="JAFLWD010000015">
    <property type="protein sequence ID" value="MBO0440156.1"/>
    <property type="molecule type" value="Genomic_DNA"/>
</dbReference>
<comment type="caution">
    <text evidence="1">The sequence shown here is derived from an EMBL/GenBank/DDBJ whole genome shotgun (WGS) entry which is preliminary data.</text>
</comment>
<organism evidence="1 2">
    <name type="scientific">Candidatus Enterococcus ikei</name>
    <dbReference type="NCBI Taxonomy" id="2815326"/>
    <lineage>
        <taxon>Bacteria</taxon>
        <taxon>Bacillati</taxon>
        <taxon>Bacillota</taxon>
        <taxon>Bacilli</taxon>
        <taxon>Lactobacillales</taxon>
        <taxon>Enterococcaceae</taxon>
        <taxon>Enterococcus</taxon>
    </lineage>
</organism>
<dbReference type="RefSeq" id="WP_207112226.1">
    <property type="nucleotide sequence ID" value="NZ_JAFLWD010000015.1"/>
</dbReference>
<protein>
    <submittedName>
        <fullName evidence="1">Uncharacterized protein</fullName>
    </submittedName>
</protein>
<dbReference type="Proteomes" id="UP000664632">
    <property type="component" value="Unassembled WGS sequence"/>
</dbReference>
<name>A0ABS3GY20_9ENTE</name>
<accession>A0ABS3GY20</accession>
<sequence length="52" mass="5664">MKQNGNQQLPSLISELSFQEHKMGKDIADLCEGSSNGLSGKITTSSCRKTHK</sequence>
<reference evidence="1 2" key="1">
    <citation type="submission" date="2021-03" db="EMBL/GenBank/DDBJ databases">
        <title>Enterococcal diversity collection.</title>
        <authorList>
            <person name="Gilmore M.S."/>
            <person name="Schwartzman J."/>
            <person name="Van Tyne D."/>
            <person name="Martin M."/>
            <person name="Earl A.M."/>
            <person name="Manson A.L."/>
            <person name="Straub T."/>
            <person name="Salamzade R."/>
            <person name="Saavedra J."/>
            <person name="Lebreton F."/>
            <person name="Prichula J."/>
            <person name="Schaufler K."/>
            <person name="Gaca A."/>
            <person name="Sgardioli B."/>
            <person name="Wagenaar J."/>
            <person name="Strong T."/>
        </authorList>
    </citation>
    <scope>NUCLEOTIDE SEQUENCE [LARGE SCALE GENOMIC DNA]</scope>
    <source>
        <strain evidence="1 2">DIV0869a</strain>
    </source>
</reference>
<gene>
    <name evidence="1" type="ORF">JZO69_07265</name>
</gene>
<evidence type="ECO:0000313" key="2">
    <source>
        <dbReference type="Proteomes" id="UP000664632"/>
    </source>
</evidence>
<evidence type="ECO:0000313" key="1">
    <source>
        <dbReference type="EMBL" id="MBO0440156.1"/>
    </source>
</evidence>
<proteinExistence type="predicted"/>